<name>A0AAN9FEN7_CLITE</name>
<dbReference type="InterPro" id="IPR015660">
    <property type="entry name" value="MASH1/Ascl1a-like"/>
</dbReference>
<accession>A0AAN9FEN7</accession>
<protein>
    <recommendedName>
        <fullName evidence="6">BHLH domain-containing protein</fullName>
    </recommendedName>
</protein>
<evidence type="ECO:0000256" key="2">
    <source>
        <dbReference type="ARBA" id="ARBA00023015"/>
    </source>
</evidence>
<gene>
    <name evidence="7" type="ORF">RJT34_28934</name>
</gene>
<proteinExistence type="predicted"/>
<dbReference type="GO" id="GO:0000977">
    <property type="term" value="F:RNA polymerase II transcription regulatory region sequence-specific DNA binding"/>
    <property type="evidence" value="ECO:0007669"/>
    <property type="project" value="TreeGrafter"/>
</dbReference>
<evidence type="ECO:0000259" key="6">
    <source>
        <dbReference type="PROSITE" id="PS50888"/>
    </source>
</evidence>
<evidence type="ECO:0000256" key="1">
    <source>
        <dbReference type="ARBA" id="ARBA00004123"/>
    </source>
</evidence>
<reference evidence="7 8" key="1">
    <citation type="submission" date="2024-01" db="EMBL/GenBank/DDBJ databases">
        <title>The genomes of 5 underutilized Papilionoideae crops provide insights into root nodulation and disease resistance.</title>
        <authorList>
            <person name="Yuan L."/>
        </authorList>
    </citation>
    <scope>NUCLEOTIDE SEQUENCE [LARGE SCALE GENOMIC DNA]</scope>
    <source>
        <strain evidence="7">LY-2023</strain>
        <tissue evidence="7">Leaf</tissue>
    </source>
</reference>
<evidence type="ECO:0000256" key="4">
    <source>
        <dbReference type="ARBA" id="ARBA00023242"/>
    </source>
</evidence>
<dbReference type="GO" id="GO:0090575">
    <property type="term" value="C:RNA polymerase II transcription regulator complex"/>
    <property type="evidence" value="ECO:0007669"/>
    <property type="project" value="TreeGrafter"/>
</dbReference>
<dbReference type="InterPro" id="IPR011598">
    <property type="entry name" value="bHLH_dom"/>
</dbReference>
<dbReference type="AlphaFoldDB" id="A0AAN9FEN7"/>
<dbReference type="GO" id="GO:0046983">
    <property type="term" value="F:protein dimerization activity"/>
    <property type="evidence" value="ECO:0007669"/>
    <property type="project" value="InterPro"/>
</dbReference>
<dbReference type="SUPFAM" id="SSF47459">
    <property type="entry name" value="HLH, helix-loop-helix DNA-binding domain"/>
    <property type="match status" value="1"/>
</dbReference>
<feature type="domain" description="BHLH" evidence="6">
    <location>
        <begin position="12"/>
        <end position="76"/>
    </location>
</feature>
<evidence type="ECO:0000256" key="5">
    <source>
        <dbReference type="SAM" id="MobiDB-lite"/>
    </source>
</evidence>
<dbReference type="InterPro" id="IPR036638">
    <property type="entry name" value="HLH_DNA-bd_sf"/>
</dbReference>
<evidence type="ECO:0000313" key="7">
    <source>
        <dbReference type="EMBL" id="KAK7272385.1"/>
    </source>
</evidence>
<sequence>MAHHQLQPSSTKVVVERKIAEKNRRNHMNDLCSKLHSLLPSNNPAPSSLSLHSAQGSGALSRADQIEGAINYIKSLETKVKMAQEKKESLMERKNKRSRSREGWSSTKFEIHESGSSLQITLMCGFDNQFIFNEIIRILHENNVEVKSAHSSSVDENSMLHVIHAQIQQSFQAAGITTIGDRLKRFVDGHCEDFLAA</sequence>
<feature type="region of interest" description="Disordered" evidence="5">
    <location>
        <begin position="86"/>
        <end position="106"/>
    </location>
</feature>
<dbReference type="PANTHER" id="PTHR13935">
    <property type="entry name" value="ACHAETE-SCUTE TRANSCRIPTION FACTOR-RELATED"/>
    <property type="match status" value="1"/>
</dbReference>
<dbReference type="PROSITE" id="PS50888">
    <property type="entry name" value="BHLH"/>
    <property type="match status" value="1"/>
</dbReference>
<keyword evidence="4" id="KW-0539">Nucleus</keyword>
<organism evidence="7 8">
    <name type="scientific">Clitoria ternatea</name>
    <name type="common">Butterfly pea</name>
    <dbReference type="NCBI Taxonomy" id="43366"/>
    <lineage>
        <taxon>Eukaryota</taxon>
        <taxon>Viridiplantae</taxon>
        <taxon>Streptophyta</taxon>
        <taxon>Embryophyta</taxon>
        <taxon>Tracheophyta</taxon>
        <taxon>Spermatophyta</taxon>
        <taxon>Magnoliopsida</taxon>
        <taxon>eudicotyledons</taxon>
        <taxon>Gunneridae</taxon>
        <taxon>Pentapetalae</taxon>
        <taxon>rosids</taxon>
        <taxon>fabids</taxon>
        <taxon>Fabales</taxon>
        <taxon>Fabaceae</taxon>
        <taxon>Papilionoideae</taxon>
        <taxon>50 kb inversion clade</taxon>
        <taxon>NPAAA clade</taxon>
        <taxon>indigoferoid/millettioid clade</taxon>
        <taxon>Phaseoleae</taxon>
        <taxon>Clitoria</taxon>
    </lineage>
</organism>
<dbReference type="GO" id="GO:0000981">
    <property type="term" value="F:DNA-binding transcription factor activity, RNA polymerase II-specific"/>
    <property type="evidence" value="ECO:0007669"/>
    <property type="project" value="TreeGrafter"/>
</dbReference>
<keyword evidence="3" id="KW-0804">Transcription</keyword>
<dbReference type="EMBL" id="JAYKXN010000007">
    <property type="protein sequence ID" value="KAK7272385.1"/>
    <property type="molecule type" value="Genomic_DNA"/>
</dbReference>
<dbReference type="Pfam" id="PF00010">
    <property type="entry name" value="HLH"/>
    <property type="match status" value="1"/>
</dbReference>
<dbReference type="SMART" id="SM00353">
    <property type="entry name" value="HLH"/>
    <property type="match status" value="1"/>
</dbReference>
<keyword evidence="2" id="KW-0805">Transcription regulation</keyword>
<evidence type="ECO:0000256" key="3">
    <source>
        <dbReference type="ARBA" id="ARBA00023163"/>
    </source>
</evidence>
<dbReference type="Proteomes" id="UP001359559">
    <property type="component" value="Unassembled WGS sequence"/>
</dbReference>
<dbReference type="PANTHER" id="PTHR13935:SF63">
    <property type="entry name" value="BHLH DOMAIN-CONTAINING PROTEIN"/>
    <property type="match status" value="1"/>
</dbReference>
<keyword evidence="8" id="KW-1185">Reference proteome</keyword>
<dbReference type="Gene3D" id="4.10.280.10">
    <property type="entry name" value="Helix-loop-helix DNA-binding domain"/>
    <property type="match status" value="1"/>
</dbReference>
<comment type="caution">
    <text evidence="7">The sequence shown here is derived from an EMBL/GenBank/DDBJ whole genome shotgun (WGS) entry which is preliminary data.</text>
</comment>
<comment type="subcellular location">
    <subcellularLocation>
        <location evidence="1">Nucleus</location>
    </subcellularLocation>
</comment>
<evidence type="ECO:0000313" key="8">
    <source>
        <dbReference type="Proteomes" id="UP001359559"/>
    </source>
</evidence>